<dbReference type="EMBL" id="LCUC01000014">
    <property type="protein sequence ID" value="KKY39659.1"/>
    <property type="molecule type" value="Genomic_DNA"/>
</dbReference>
<comment type="caution">
    <text evidence="2">The sequence shown here is derived from an EMBL/GenBank/DDBJ whole genome shotgun (WGS) entry which is preliminary data.</text>
</comment>
<feature type="region of interest" description="Disordered" evidence="1">
    <location>
        <begin position="76"/>
        <end position="98"/>
    </location>
</feature>
<organism evidence="2 3">
    <name type="scientific">Diaporthe ampelina</name>
    <dbReference type="NCBI Taxonomy" id="1214573"/>
    <lineage>
        <taxon>Eukaryota</taxon>
        <taxon>Fungi</taxon>
        <taxon>Dikarya</taxon>
        <taxon>Ascomycota</taxon>
        <taxon>Pezizomycotina</taxon>
        <taxon>Sordariomycetes</taxon>
        <taxon>Sordariomycetidae</taxon>
        <taxon>Diaporthales</taxon>
        <taxon>Diaporthaceae</taxon>
        <taxon>Diaporthe</taxon>
    </lineage>
</organism>
<feature type="compositionally biased region" description="Low complexity" evidence="1">
    <location>
        <begin position="192"/>
        <end position="202"/>
    </location>
</feature>
<feature type="compositionally biased region" description="Low complexity" evidence="1">
    <location>
        <begin position="22"/>
        <end position="31"/>
    </location>
</feature>
<dbReference type="Proteomes" id="UP000034680">
    <property type="component" value="Unassembled WGS sequence"/>
</dbReference>
<reference evidence="2 3" key="2">
    <citation type="submission" date="2015-05" db="EMBL/GenBank/DDBJ databases">
        <authorList>
            <person name="Morales-Cruz A."/>
            <person name="Amrine K.C."/>
            <person name="Cantu D."/>
        </authorList>
    </citation>
    <scope>NUCLEOTIDE SEQUENCE [LARGE SCALE GENOMIC DNA]</scope>
    <source>
        <strain evidence="2">DA912</strain>
    </source>
</reference>
<name>A0A0G2G0M8_9PEZI</name>
<dbReference type="AlphaFoldDB" id="A0A0G2G0M8"/>
<dbReference type="OrthoDB" id="5227014at2759"/>
<keyword evidence="3" id="KW-1185">Reference proteome</keyword>
<reference evidence="2 3" key="1">
    <citation type="submission" date="2015-05" db="EMBL/GenBank/DDBJ databases">
        <title>Distinctive expansion of gene families associated with plant cell wall degradation and secondary metabolism in the genomes of grapevine trunk pathogens.</title>
        <authorList>
            <person name="Lawrence D.P."/>
            <person name="Travadon R."/>
            <person name="Rolshausen P.E."/>
            <person name="Baumgartner K."/>
        </authorList>
    </citation>
    <scope>NUCLEOTIDE SEQUENCE [LARGE SCALE GENOMIC DNA]</scope>
    <source>
        <strain evidence="2">DA912</strain>
    </source>
</reference>
<protein>
    <submittedName>
        <fullName evidence="2">Uncharacterized protein</fullName>
    </submittedName>
</protein>
<accession>A0A0G2G0M8</accession>
<sequence length="248" mass="27514">MAKPAPLYKFPAGVSEVERTPRTYTTTQTGRDSYLARPPAAHEAPSDAKSWSRQTEDALDAYKQGNNIYRAVADQTARTGHDPNAGHHGRHGKPYGTDPKIEVEVAESILESGKSAVLGSPRIVESNQPSLAEEAAASYYATYIEAAAAERDTEQELKARQDLPKDHRMTKMIVKEDIDFFTALLEGHDPPAAAATTTETQTLVRDETEAQRHSQEARAREDDELRRRDEAEAAKADTDFFIMLMQQE</sequence>
<evidence type="ECO:0000313" key="2">
    <source>
        <dbReference type="EMBL" id="KKY39659.1"/>
    </source>
</evidence>
<feature type="compositionally biased region" description="Basic and acidic residues" evidence="1">
    <location>
        <begin position="204"/>
        <end position="238"/>
    </location>
</feature>
<feature type="region of interest" description="Disordered" evidence="1">
    <location>
        <begin position="1"/>
        <end position="54"/>
    </location>
</feature>
<gene>
    <name evidence="2" type="ORF">UCDDA912_g00363</name>
</gene>
<evidence type="ECO:0000256" key="1">
    <source>
        <dbReference type="SAM" id="MobiDB-lite"/>
    </source>
</evidence>
<proteinExistence type="predicted"/>
<evidence type="ECO:0000313" key="3">
    <source>
        <dbReference type="Proteomes" id="UP000034680"/>
    </source>
</evidence>
<feature type="region of interest" description="Disordered" evidence="1">
    <location>
        <begin position="190"/>
        <end position="240"/>
    </location>
</feature>